<evidence type="ECO:0000313" key="7">
    <source>
        <dbReference type="Proteomes" id="UP000886886"/>
    </source>
</evidence>
<evidence type="ECO:0000256" key="4">
    <source>
        <dbReference type="ARBA" id="ARBA00023163"/>
    </source>
</evidence>
<proteinExistence type="inferred from homology"/>
<evidence type="ECO:0000259" key="5">
    <source>
        <dbReference type="PROSITE" id="PS50931"/>
    </source>
</evidence>
<comment type="caution">
    <text evidence="6">The sequence shown here is derived from an EMBL/GenBank/DDBJ whole genome shotgun (WGS) entry which is preliminary data.</text>
</comment>
<dbReference type="CDD" id="cd05466">
    <property type="entry name" value="PBP2_LTTR_substrate"/>
    <property type="match status" value="1"/>
</dbReference>
<reference evidence="6" key="2">
    <citation type="journal article" date="2021" name="PeerJ">
        <title>Extensive microbial diversity within the chicken gut microbiome revealed by metagenomics and culture.</title>
        <authorList>
            <person name="Gilroy R."/>
            <person name="Ravi A."/>
            <person name="Getino M."/>
            <person name="Pursley I."/>
            <person name="Horton D.L."/>
            <person name="Alikhan N.F."/>
            <person name="Baker D."/>
            <person name="Gharbi K."/>
            <person name="Hall N."/>
            <person name="Watson M."/>
            <person name="Adriaenssens E.M."/>
            <person name="Foster-Nyarko E."/>
            <person name="Jarju S."/>
            <person name="Secka A."/>
            <person name="Antonio M."/>
            <person name="Oren A."/>
            <person name="Chaudhuri R.R."/>
            <person name="La Ragione R."/>
            <person name="Hildebrand F."/>
            <person name="Pallen M.J."/>
        </authorList>
    </citation>
    <scope>NUCLEOTIDE SEQUENCE</scope>
    <source>
        <strain evidence="6">ChiSjej3B21-11622</strain>
    </source>
</reference>
<keyword evidence="4" id="KW-0804">Transcription</keyword>
<gene>
    <name evidence="6" type="ORF">IAB26_00515</name>
</gene>
<dbReference type="GO" id="GO:0003677">
    <property type="term" value="F:DNA binding"/>
    <property type="evidence" value="ECO:0007669"/>
    <property type="project" value="UniProtKB-KW"/>
</dbReference>
<dbReference type="PRINTS" id="PR00039">
    <property type="entry name" value="HTHLYSR"/>
</dbReference>
<evidence type="ECO:0000256" key="3">
    <source>
        <dbReference type="ARBA" id="ARBA00023125"/>
    </source>
</evidence>
<feature type="domain" description="HTH lysR-type" evidence="5">
    <location>
        <begin position="1"/>
        <end position="58"/>
    </location>
</feature>
<reference evidence="6" key="1">
    <citation type="submission" date="2020-10" db="EMBL/GenBank/DDBJ databases">
        <authorList>
            <person name="Gilroy R."/>
        </authorList>
    </citation>
    <scope>NUCLEOTIDE SEQUENCE</scope>
    <source>
        <strain evidence="6">ChiSjej3B21-11622</strain>
    </source>
</reference>
<dbReference type="SUPFAM" id="SSF53850">
    <property type="entry name" value="Periplasmic binding protein-like II"/>
    <property type="match status" value="1"/>
</dbReference>
<dbReference type="GO" id="GO:0003700">
    <property type="term" value="F:DNA-binding transcription factor activity"/>
    <property type="evidence" value="ECO:0007669"/>
    <property type="project" value="InterPro"/>
</dbReference>
<dbReference type="PROSITE" id="PS50931">
    <property type="entry name" value="HTH_LYSR"/>
    <property type="match status" value="1"/>
</dbReference>
<evidence type="ECO:0000256" key="1">
    <source>
        <dbReference type="ARBA" id="ARBA00009437"/>
    </source>
</evidence>
<dbReference type="PANTHER" id="PTHR30346">
    <property type="entry name" value="TRANSCRIPTIONAL DUAL REGULATOR HCAR-RELATED"/>
    <property type="match status" value="1"/>
</dbReference>
<accession>A0A9D0ZT50</accession>
<name>A0A9D0ZT50_9FIRM</name>
<comment type="similarity">
    <text evidence="1">Belongs to the LysR transcriptional regulatory family.</text>
</comment>
<keyword evidence="2" id="KW-0805">Transcription regulation</keyword>
<dbReference type="AlphaFoldDB" id="A0A9D0ZT50"/>
<dbReference type="InterPro" id="IPR036388">
    <property type="entry name" value="WH-like_DNA-bd_sf"/>
</dbReference>
<dbReference type="SUPFAM" id="SSF46785">
    <property type="entry name" value="Winged helix' DNA-binding domain"/>
    <property type="match status" value="1"/>
</dbReference>
<dbReference type="Gene3D" id="3.40.190.290">
    <property type="match status" value="1"/>
</dbReference>
<dbReference type="EMBL" id="DVFT01000006">
    <property type="protein sequence ID" value="HIQ95026.1"/>
    <property type="molecule type" value="Genomic_DNA"/>
</dbReference>
<organism evidence="6 7">
    <name type="scientific">Candidatus Limivivens merdigallinarum</name>
    <dbReference type="NCBI Taxonomy" id="2840859"/>
    <lineage>
        <taxon>Bacteria</taxon>
        <taxon>Bacillati</taxon>
        <taxon>Bacillota</taxon>
        <taxon>Clostridia</taxon>
        <taxon>Lachnospirales</taxon>
        <taxon>Lachnospiraceae</taxon>
        <taxon>Lachnospiraceae incertae sedis</taxon>
        <taxon>Candidatus Limivivens</taxon>
    </lineage>
</organism>
<evidence type="ECO:0000256" key="2">
    <source>
        <dbReference type="ARBA" id="ARBA00023015"/>
    </source>
</evidence>
<dbReference type="InterPro" id="IPR000847">
    <property type="entry name" value="LysR_HTH_N"/>
</dbReference>
<dbReference type="InterPro" id="IPR005119">
    <property type="entry name" value="LysR_subst-bd"/>
</dbReference>
<dbReference type="InterPro" id="IPR036390">
    <property type="entry name" value="WH_DNA-bd_sf"/>
</dbReference>
<sequence length="297" mass="34547">MLFRRMKYFAAVVDCNSFTEAAEQCFISQSAISQQIQSLERELGVELIHRENRRFTITPTGKYFYTHCKAILEQVEDLIHETKRLGTDHELQLRIGYLRCYSGMELYQAIAEFSNQYPEVNINIVNGTHEELYDLLRVGGADLVLNDQRRAFSDRYMNYELMQCGCYAEISMNHPLSRKERVQIGELKRLPCILIASREQQNAEQEYYQNTLGFGGSYLFADNLDEGRLLVLSNRGFLPIESVGTLPPAGASIRRLPIYQGDHQIMRNYCAFWRKDQGNYYIEEFADILRKLMTKQP</sequence>
<evidence type="ECO:0000313" key="6">
    <source>
        <dbReference type="EMBL" id="HIQ95026.1"/>
    </source>
</evidence>
<dbReference type="PANTHER" id="PTHR30346:SF28">
    <property type="entry name" value="HTH-TYPE TRANSCRIPTIONAL REGULATOR CYNR"/>
    <property type="match status" value="1"/>
</dbReference>
<protein>
    <submittedName>
        <fullName evidence="6">LysR family transcriptional regulator</fullName>
    </submittedName>
</protein>
<dbReference type="Proteomes" id="UP000886886">
    <property type="component" value="Unassembled WGS sequence"/>
</dbReference>
<keyword evidence="3" id="KW-0238">DNA-binding</keyword>
<dbReference type="Gene3D" id="1.10.10.10">
    <property type="entry name" value="Winged helix-like DNA-binding domain superfamily/Winged helix DNA-binding domain"/>
    <property type="match status" value="1"/>
</dbReference>
<dbReference type="Pfam" id="PF03466">
    <property type="entry name" value="LysR_substrate"/>
    <property type="match status" value="1"/>
</dbReference>
<dbReference type="Pfam" id="PF00126">
    <property type="entry name" value="HTH_1"/>
    <property type="match status" value="1"/>
</dbReference>
<dbReference type="GO" id="GO:0032993">
    <property type="term" value="C:protein-DNA complex"/>
    <property type="evidence" value="ECO:0007669"/>
    <property type="project" value="TreeGrafter"/>
</dbReference>
<dbReference type="FunFam" id="1.10.10.10:FF:000001">
    <property type="entry name" value="LysR family transcriptional regulator"/>
    <property type="match status" value="1"/>
</dbReference>